<dbReference type="InterPro" id="IPR006119">
    <property type="entry name" value="Resolv_N"/>
</dbReference>
<dbReference type="Proteomes" id="UP000481700">
    <property type="component" value="Unassembled WGS sequence"/>
</dbReference>
<protein>
    <submittedName>
        <fullName evidence="5">Recombinase family protein</fullName>
    </submittedName>
    <submittedName>
        <fullName evidence="4">Serine recombinase</fullName>
    </submittedName>
</protein>
<accession>A0A6L3INW8</accession>
<evidence type="ECO:0000256" key="2">
    <source>
        <dbReference type="ARBA" id="ARBA00023172"/>
    </source>
</evidence>
<dbReference type="Pfam" id="PF00239">
    <property type="entry name" value="Resolvase"/>
    <property type="match status" value="1"/>
</dbReference>
<dbReference type="RefSeq" id="WP_117543299.1">
    <property type="nucleotide sequence ID" value="NZ_JAFBJI010000001.1"/>
</dbReference>
<keyword evidence="1" id="KW-0238">DNA-binding</keyword>
<dbReference type="PROSITE" id="PS51736">
    <property type="entry name" value="RECOMBINASES_3"/>
    <property type="match status" value="1"/>
</dbReference>
<dbReference type="EMBL" id="VVZV01000021">
    <property type="protein sequence ID" value="KAA5316581.1"/>
    <property type="molecule type" value="Genomic_DNA"/>
</dbReference>
<dbReference type="Gene3D" id="3.40.50.1390">
    <property type="entry name" value="Resolvase, N-terminal catalytic domain"/>
    <property type="match status" value="1"/>
</dbReference>
<dbReference type="SUPFAM" id="SSF53041">
    <property type="entry name" value="Resolvase-like"/>
    <property type="match status" value="1"/>
</dbReference>
<dbReference type="GO" id="GO:0000150">
    <property type="term" value="F:DNA strand exchange activity"/>
    <property type="evidence" value="ECO:0007669"/>
    <property type="project" value="InterPro"/>
</dbReference>
<evidence type="ECO:0000313" key="4">
    <source>
        <dbReference type="EMBL" id="KAA5316581.1"/>
    </source>
</evidence>
<dbReference type="Pfam" id="PF07508">
    <property type="entry name" value="Recombinase"/>
    <property type="match status" value="1"/>
</dbReference>
<dbReference type="SMART" id="SM00857">
    <property type="entry name" value="Resolvase"/>
    <property type="match status" value="1"/>
</dbReference>
<evidence type="ECO:0000256" key="1">
    <source>
        <dbReference type="ARBA" id="ARBA00023125"/>
    </source>
</evidence>
<dbReference type="PANTHER" id="PTHR30461:SF2">
    <property type="entry name" value="SERINE RECOMBINASE PINE-RELATED"/>
    <property type="match status" value="1"/>
</dbReference>
<reference evidence="4 6" key="1">
    <citation type="journal article" date="2019" name="Nat. Med.">
        <title>A library of human gut bacterial isolates paired with longitudinal multiomics data enables mechanistic microbiome research.</title>
        <authorList>
            <person name="Poyet M."/>
            <person name="Groussin M."/>
            <person name="Gibbons S.M."/>
            <person name="Avila-Pacheco J."/>
            <person name="Jiang X."/>
            <person name="Kearney S.M."/>
            <person name="Perrotta A.R."/>
            <person name="Berdy B."/>
            <person name="Zhao S."/>
            <person name="Lieberman T.D."/>
            <person name="Swanson P.K."/>
            <person name="Smith M."/>
            <person name="Roesemann S."/>
            <person name="Alexander J.E."/>
            <person name="Rich S.A."/>
            <person name="Livny J."/>
            <person name="Vlamakis H."/>
            <person name="Clish C."/>
            <person name="Bullock K."/>
            <person name="Deik A."/>
            <person name="Scott J."/>
            <person name="Pierce K.A."/>
            <person name="Xavier R.J."/>
            <person name="Alm E.J."/>
        </authorList>
    </citation>
    <scope>NUCLEOTIDE SEQUENCE [LARGE SCALE GENOMIC DNA]</scope>
    <source>
        <strain evidence="4 6">BIOML-A25</strain>
    </source>
</reference>
<dbReference type="Gene3D" id="3.90.1750.20">
    <property type="entry name" value="Putative Large Serine Recombinase, Chain B, Domain 2"/>
    <property type="match status" value="1"/>
</dbReference>
<comment type="caution">
    <text evidence="4">The sequence shown here is derived from an EMBL/GenBank/DDBJ whole genome shotgun (WGS) entry which is preliminary data.</text>
</comment>
<evidence type="ECO:0000259" key="3">
    <source>
        <dbReference type="PROSITE" id="PS51736"/>
    </source>
</evidence>
<dbReference type="InterPro" id="IPR036162">
    <property type="entry name" value="Resolvase-like_N_sf"/>
</dbReference>
<proteinExistence type="predicted"/>
<dbReference type="InterPro" id="IPR011109">
    <property type="entry name" value="DNA_bind_recombinase_dom"/>
</dbReference>
<dbReference type="EMBL" id="JAHOAX010000002">
    <property type="protein sequence ID" value="MBV3122298.1"/>
    <property type="molecule type" value="Genomic_DNA"/>
</dbReference>
<organism evidence="4 6">
    <name type="scientific">Phocaeicola dorei</name>
    <dbReference type="NCBI Taxonomy" id="357276"/>
    <lineage>
        <taxon>Bacteria</taxon>
        <taxon>Pseudomonadati</taxon>
        <taxon>Bacteroidota</taxon>
        <taxon>Bacteroidia</taxon>
        <taxon>Bacteroidales</taxon>
        <taxon>Bacteroidaceae</taxon>
        <taxon>Phocaeicola</taxon>
    </lineage>
</organism>
<feature type="domain" description="Resolvase/invertase-type recombinase catalytic" evidence="3">
    <location>
        <begin position="20"/>
        <end position="167"/>
    </location>
</feature>
<evidence type="ECO:0000313" key="5">
    <source>
        <dbReference type="EMBL" id="MBV3122298.1"/>
    </source>
</evidence>
<dbReference type="Proteomes" id="UP000777173">
    <property type="component" value="Unassembled WGS sequence"/>
</dbReference>
<dbReference type="GO" id="GO:0003677">
    <property type="term" value="F:DNA binding"/>
    <property type="evidence" value="ECO:0007669"/>
    <property type="project" value="UniProtKB-KW"/>
</dbReference>
<sequence length="527" mass="60451">MSKKKSKEKVVEFSKLTNKVAAVWTRVSTERQADTNGSLESQRRICTEYAESHAIRIKKYYGGTNESAKVEGKLYREMIAEVARDKEINIILVYSFDRFSRAGYEAMMTKAYLKAKGIYVVSATQATDPDSAAGGFMEDVIFLFNQFENNLRKDKCITGMVECLRNGNWYSKPPLGYDKLKVGREHVLTVNEKGKILRNAFVWKATEGIGDIEIVQRLKGLGLVIDRKHLNKILHNPFYCGFIQHSLLGDEVIKGNQEILIDEATFNKVNSISNAGYEHKEITEPFPLKRHIICSDCGGYLTGYTVKARGRDYYKCNKKGCKSNHSTEKLHQKYINLLNGYNIPDEFIPILTDVLRKVFEEYNQSKGEIKKVLLKRKTECENRINAVKVRFGLGEINSEIYTATMSELNSRLTEIRRDLEDAGKNLSNMMNYINQTIEISCKLGSLWRDSDFSNRQKIQNLVYPGGIYFDKKNDDYRTENENEVFRIFRRFTAVCKGGKEKATNNFHCLSPSVGMRRLERPTPTSRT</sequence>
<keyword evidence="2" id="KW-0233">DNA recombination</keyword>
<dbReference type="InterPro" id="IPR038109">
    <property type="entry name" value="DNA_bind_recomb_sf"/>
</dbReference>
<dbReference type="InterPro" id="IPR050639">
    <property type="entry name" value="SSR_resolvase"/>
</dbReference>
<reference evidence="5" key="2">
    <citation type="submission" date="2021-06" db="EMBL/GenBank/DDBJ databases">
        <title>Collection of gut derived symbiotic bacterial strains cultured from healthy donors.</title>
        <authorList>
            <person name="Lin H."/>
            <person name="Littmann E."/>
            <person name="Pamer E.G."/>
        </authorList>
    </citation>
    <scope>NUCLEOTIDE SEQUENCE</scope>
    <source>
        <strain evidence="5">MSK.5.10</strain>
    </source>
</reference>
<evidence type="ECO:0000313" key="6">
    <source>
        <dbReference type="Proteomes" id="UP000481700"/>
    </source>
</evidence>
<name>A0A6L3INW8_9BACT</name>
<dbReference type="CDD" id="cd00338">
    <property type="entry name" value="Ser_Recombinase"/>
    <property type="match status" value="1"/>
</dbReference>
<gene>
    <name evidence="4" type="ORF">F2Z07_17535</name>
    <name evidence="5" type="ORF">KSU80_03735</name>
</gene>
<dbReference type="AlphaFoldDB" id="A0A6L3INW8"/>
<dbReference type="PANTHER" id="PTHR30461">
    <property type="entry name" value="DNA-INVERTASE FROM LAMBDOID PROPHAGE"/>
    <property type="match status" value="1"/>
</dbReference>